<protein>
    <submittedName>
        <fullName evidence="1">Uncharacterized protein</fullName>
    </submittedName>
</protein>
<dbReference type="AlphaFoldDB" id="J3MSR3"/>
<reference evidence="1" key="1">
    <citation type="journal article" date="2013" name="Nat. Commun.">
        <title>Whole-genome sequencing of Oryza brachyantha reveals mechanisms underlying Oryza genome evolution.</title>
        <authorList>
            <person name="Chen J."/>
            <person name="Huang Q."/>
            <person name="Gao D."/>
            <person name="Wang J."/>
            <person name="Lang Y."/>
            <person name="Liu T."/>
            <person name="Li B."/>
            <person name="Bai Z."/>
            <person name="Luis Goicoechea J."/>
            <person name="Liang C."/>
            <person name="Chen C."/>
            <person name="Zhang W."/>
            <person name="Sun S."/>
            <person name="Liao Y."/>
            <person name="Zhang X."/>
            <person name="Yang L."/>
            <person name="Song C."/>
            <person name="Wang M."/>
            <person name="Shi J."/>
            <person name="Liu G."/>
            <person name="Liu J."/>
            <person name="Zhou H."/>
            <person name="Zhou W."/>
            <person name="Yu Q."/>
            <person name="An N."/>
            <person name="Chen Y."/>
            <person name="Cai Q."/>
            <person name="Wang B."/>
            <person name="Liu B."/>
            <person name="Min J."/>
            <person name="Huang Y."/>
            <person name="Wu H."/>
            <person name="Li Z."/>
            <person name="Zhang Y."/>
            <person name="Yin Y."/>
            <person name="Song W."/>
            <person name="Jiang J."/>
            <person name="Jackson S.A."/>
            <person name="Wing R.A."/>
            <person name="Wang J."/>
            <person name="Chen M."/>
        </authorList>
    </citation>
    <scope>NUCLEOTIDE SEQUENCE [LARGE SCALE GENOMIC DNA]</scope>
    <source>
        <strain evidence="1">cv. IRGC 101232</strain>
    </source>
</reference>
<evidence type="ECO:0000313" key="1">
    <source>
        <dbReference type="EnsemblPlants" id="OB08G21430.1"/>
    </source>
</evidence>
<sequence>RQGSVGGGGTGVCGGELQTAVVRYEKRFPWSILHPFLHVSLLTEATWHRVSPNHGDFSQRDEYKFCAIPAANCNSLLTVSAC</sequence>
<accession>J3MSR3</accession>
<dbReference type="STRING" id="4533.J3MSR3"/>
<dbReference type="EnsemblPlants" id="OB08G21430.1">
    <property type="protein sequence ID" value="OB08G21430.1"/>
    <property type="gene ID" value="OB08G21430"/>
</dbReference>
<dbReference type="HOGENOM" id="CLU_2565189_0_0_1"/>
<dbReference type="Proteomes" id="UP000006038">
    <property type="component" value="Chromosome 8"/>
</dbReference>
<organism evidence="1">
    <name type="scientific">Oryza brachyantha</name>
    <name type="common">malo sina</name>
    <dbReference type="NCBI Taxonomy" id="4533"/>
    <lineage>
        <taxon>Eukaryota</taxon>
        <taxon>Viridiplantae</taxon>
        <taxon>Streptophyta</taxon>
        <taxon>Embryophyta</taxon>
        <taxon>Tracheophyta</taxon>
        <taxon>Spermatophyta</taxon>
        <taxon>Magnoliopsida</taxon>
        <taxon>Liliopsida</taxon>
        <taxon>Poales</taxon>
        <taxon>Poaceae</taxon>
        <taxon>BOP clade</taxon>
        <taxon>Oryzoideae</taxon>
        <taxon>Oryzeae</taxon>
        <taxon>Oryzinae</taxon>
        <taxon>Oryza</taxon>
    </lineage>
</organism>
<proteinExistence type="predicted"/>
<keyword evidence="2" id="KW-1185">Reference proteome</keyword>
<reference evidence="1" key="2">
    <citation type="submission" date="2013-04" db="UniProtKB">
        <authorList>
            <consortium name="EnsemblPlants"/>
        </authorList>
    </citation>
    <scope>IDENTIFICATION</scope>
</reference>
<dbReference type="Gramene" id="OB08G21430.1">
    <property type="protein sequence ID" value="OB08G21430.1"/>
    <property type="gene ID" value="OB08G21430"/>
</dbReference>
<name>J3MSR3_ORYBR</name>
<evidence type="ECO:0000313" key="2">
    <source>
        <dbReference type="Proteomes" id="UP000006038"/>
    </source>
</evidence>
<dbReference type="eggNOG" id="ENOG502R7FB">
    <property type="taxonomic scope" value="Eukaryota"/>
</dbReference>